<keyword evidence="3" id="KW-0238">DNA-binding</keyword>
<dbReference type="InterPro" id="IPR036390">
    <property type="entry name" value="WH_DNA-bd_sf"/>
</dbReference>
<feature type="domain" description="HTH lysR-type" evidence="5">
    <location>
        <begin position="101"/>
        <end position="158"/>
    </location>
</feature>
<dbReference type="RefSeq" id="WP_025291524.1">
    <property type="nucleotide sequence ID" value="NZ_CP006644.1"/>
</dbReference>
<dbReference type="InterPro" id="IPR005119">
    <property type="entry name" value="LysR_subst-bd"/>
</dbReference>
<dbReference type="eggNOG" id="COG0583">
    <property type="taxonomic scope" value="Bacteria"/>
</dbReference>
<keyword evidence="2" id="KW-0805">Transcription regulation</keyword>
<dbReference type="PANTHER" id="PTHR30126">
    <property type="entry name" value="HTH-TYPE TRANSCRIPTIONAL REGULATOR"/>
    <property type="match status" value="1"/>
</dbReference>
<evidence type="ECO:0000256" key="3">
    <source>
        <dbReference type="ARBA" id="ARBA00023125"/>
    </source>
</evidence>
<evidence type="ECO:0000256" key="2">
    <source>
        <dbReference type="ARBA" id="ARBA00023015"/>
    </source>
</evidence>
<dbReference type="PRINTS" id="PR00039">
    <property type="entry name" value="HTHLYSR"/>
</dbReference>
<dbReference type="SUPFAM" id="SSF46785">
    <property type="entry name" value="Winged helix' DNA-binding domain"/>
    <property type="match status" value="2"/>
</dbReference>
<sequence length="400" mass="43289">MGQLFDLNLRHLGLLETMHASGSLSTAAREAAISQPALTQALAKLETAFGTQLFERTPLGIVATPVGRRILRRVGRGLDQFGKALRTGRIDAQRKGAERYLTMAHVRGLLGLSEGGSFVRGAEIAGVSVPALHRSVRDLEQLYGAPLVERRGRGVGLTRSGARLAQGFTLGVSELRTALDEPVQSGGRLAIGAMALSRSLLLPATLADLLRHAPEAHVDVVEGAYLELVELLRSGKIDVIVGALREHPPRDLHQEALFVDWLTIIGRADHPLAARVAGFEDLAAFPWIIARRASGLLERWQQLFDRAGKPRPRAPIQCGSVALIRGVLGRSDFLTLLSVDQVPSEIETGALVRIRSEIPDTERTIGVITRRDWYPTSLQEAFMAALKRNVPAADAAGEDV</sequence>
<dbReference type="PROSITE" id="PS50931">
    <property type="entry name" value="HTH_LYSR"/>
    <property type="match status" value="2"/>
</dbReference>
<evidence type="ECO:0000313" key="7">
    <source>
        <dbReference type="Proteomes" id="UP000018851"/>
    </source>
</evidence>
<comment type="similarity">
    <text evidence="1">Belongs to the LysR transcriptional regulatory family.</text>
</comment>
<proteinExistence type="inferred from homology"/>
<dbReference type="PANTHER" id="PTHR30126:SF98">
    <property type="entry name" value="HTH-TYPE TRANSCRIPTIONAL ACTIVATOR BAUR"/>
    <property type="match status" value="1"/>
</dbReference>
<dbReference type="GO" id="GO:0000976">
    <property type="term" value="F:transcription cis-regulatory region binding"/>
    <property type="evidence" value="ECO:0007669"/>
    <property type="project" value="TreeGrafter"/>
</dbReference>
<dbReference type="GO" id="GO:0003700">
    <property type="term" value="F:DNA-binding transcription factor activity"/>
    <property type="evidence" value="ECO:0007669"/>
    <property type="project" value="InterPro"/>
</dbReference>
<reference evidence="6 7" key="1">
    <citation type="submission" date="2013-07" db="EMBL/GenBank/DDBJ databases">
        <title>Completed genome of Sphingomonas sanxanigenens NX02.</title>
        <authorList>
            <person name="Ma T."/>
            <person name="Huang H."/>
            <person name="Wu M."/>
            <person name="Li X."/>
            <person name="Li G."/>
        </authorList>
    </citation>
    <scope>NUCLEOTIDE SEQUENCE [LARGE SCALE GENOMIC DNA]</scope>
    <source>
        <strain evidence="6 7">NX02</strain>
    </source>
</reference>
<dbReference type="AlphaFoldDB" id="W0A5M4"/>
<dbReference type="STRING" id="1123269.NX02_07670"/>
<dbReference type="SUPFAM" id="SSF53850">
    <property type="entry name" value="Periplasmic binding protein-like II"/>
    <property type="match status" value="1"/>
</dbReference>
<accession>W0A5M4</accession>
<dbReference type="Proteomes" id="UP000018851">
    <property type="component" value="Chromosome"/>
</dbReference>
<keyword evidence="4" id="KW-0804">Transcription</keyword>
<dbReference type="EMBL" id="CP006644">
    <property type="protein sequence ID" value="AHE53259.1"/>
    <property type="molecule type" value="Genomic_DNA"/>
</dbReference>
<dbReference type="Gene3D" id="1.10.10.10">
    <property type="entry name" value="Winged helix-like DNA-binding domain superfamily/Winged helix DNA-binding domain"/>
    <property type="match status" value="2"/>
</dbReference>
<protein>
    <recommendedName>
        <fullName evidence="5">HTH lysR-type domain-containing protein</fullName>
    </recommendedName>
</protein>
<feature type="domain" description="HTH lysR-type" evidence="5">
    <location>
        <begin position="7"/>
        <end position="64"/>
    </location>
</feature>
<gene>
    <name evidence="6" type="ORF">NX02_07670</name>
</gene>
<dbReference type="Gene3D" id="3.40.190.10">
    <property type="entry name" value="Periplasmic binding protein-like II"/>
    <property type="match status" value="2"/>
</dbReference>
<evidence type="ECO:0000256" key="4">
    <source>
        <dbReference type="ARBA" id="ARBA00023163"/>
    </source>
</evidence>
<name>W0A5M4_9SPHN</name>
<dbReference type="KEGG" id="ssan:NX02_07670"/>
<dbReference type="PATRIC" id="fig|1123269.5.peg.1493"/>
<dbReference type="Pfam" id="PF03466">
    <property type="entry name" value="LysR_substrate"/>
    <property type="match status" value="1"/>
</dbReference>
<organism evidence="6 7">
    <name type="scientific">Sphingomonas sanxanigenens DSM 19645 = NX02</name>
    <dbReference type="NCBI Taxonomy" id="1123269"/>
    <lineage>
        <taxon>Bacteria</taxon>
        <taxon>Pseudomonadati</taxon>
        <taxon>Pseudomonadota</taxon>
        <taxon>Alphaproteobacteria</taxon>
        <taxon>Sphingomonadales</taxon>
        <taxon>Sphingomonadaceae</taxon>
        <taxon>Sphingomonas</taxon>
    </lineage>
</organism>
<dbReference type="HOGENOM" id="CLU_039613_6_0_5"/>
<evidence type="ECO:0000313" key="6">
    <source>
        <dbReference type="EMBL" id="AHE53259.1"/>
    </source>
</evidence>
<dbReference type="InterPro" id="IPR036388">
    <property type="entry name" value="WH-like_DNA-bd_sf"/>
</dbReference>
<evidence type="ECO:0000256" key="1">
    <source>
        <dbReference type="ARBA" id="ARBA00009437"/>
    </source>
</evidence>
<dbReference type="Pfam" id="PF00126">
    <property type="entry name" value="HTH_1"/>
    <property type="match status" value="2"/>
</dbReference>
<dbReference type="InterPro" id="IPR000847">
    <property type="entry name" value="LysR_HTH_N"/>
</dbReference>
<evidence type="ECO:0000259" key="5">
    <source>
        <dbReference type="PROSITE" id="PS50931"/>
    </source>
</evidence>
<keyword evidence="7" id="KW-1185">Reference proteome</keyword>